<comment type="caution">
    <text evidence="2">The sequence shown here is derived from an EMBL/GenBank/DDBJ whole genome shotgun (WGS) entry which is preliminary data.</text>
</comment>
<dbReference type="EMBL" id="JBGQPK010000046">
    <property type="protein sequence ID" value="MFL2029914.1"/>
    <property type="molecule type" value="Genomic_DNA"/>
</dbReference>
<accession>A0ABW8UJ49</accession>
<dbReference type="Pfam" id="PF15738">
    <property type="entry name" value="YafQ_toxin"/>
    <property type="match status" value="1"/>
</dbReference>
<evidence type="ECO:0000256" key="1">
    <source>
        <dbReference type="ARBA" id="ARBA00022649"/>
    </source>
</evidence>
<dbReference type="NCBIfam" id="TIGR02385">
    <property type="entry name" value="RelE_StbE"/>
    <property type="match status" value="1"/>
</dbReference>
<protein>
    <submittedName>
        <fullName evidence="2">Type II toxin-antitoxin system YafQ family toxin</fullName>
    </submittedName>
</protein>
<dbReference type="Proteomes" id="UP001625389">
    <property type="component" value="Unassembled WGS sequence"/>
</dbReference>
<dbReference type="InterPro" id="IPR035093">
    <property type="entry name" value="RelE/ParE_toxin_dom_sf"/>
</dbReference>
<gene>
    <name evidence="2" type="ORF">ACEN34_09830</name>
</gene>
<keyword evidence="3" id="KW-1185">Reference proteome</keyword>
<dbReference type="InterPro" id="IPR007712">
    <property type="entry name" value="RelE/ParE_toxin"/>
</dbReference>
<evidence type="ECO:0000313" key="3">
    <source>
        <dbReference type="Proteomes" id="UP001625389"/>
    </source>
</evidence>
<dbReference type="RefSeq" id="WP_125550945.1">
    <property type="nucleotide sequence ID" value="NZ_JBGQPK010000046.1"/>
</dbReference>
<reference evidence="2 3" key="1">
    <citation type="submission" date="2024-08" db="EMBL/GenBank/DDBJ databases">
        <authorList>
            <person name="Arias E."/>
        </authorList>
    </citation>
    <scope>NUCLEOTIDE SEQUENCE [LARGE SCALE GENOMIC DNA]</scope>
    <source>
        <strain evidence="2 3">FAM 25317</strain>
    </source>
</reference>
<dbReference type="Gene3D" id="3.30.2310.20">
    <property type="entry name" value="RelE-like"/>
    <property type="match status" value="1"/>
</dbReference>
<name>A0ABW8UJ49_9LACO</name>
<organism evidence="2 3">
    <name type="scientific">Loigolactobacillus zhaoyuanensis</name>
    <dbReference type="NCBI Taxonomy" id="2486017"/>
    <lineage>
        <taxon>Bacteria</taxon>
        <taxon>Bacillati</taxon>
        <taxon>Bacillota</taxon>
        <taxon>Bacilli</taxon>
        <taxon>Lactobacillales</taxon>
        <taxon>Lactobacillaceae</taxon>
        <taxon>Loigolactobacillus</taxon>
    </lineage>
</organism>
<proteinExistence type="predicted"/>
<dbReference type="InterPro" id="IPR004386">
    <property type="entry name" value="Toxin_YafQ-like"/>
</dbReference>
<keyword evidence="1" id="KW-1277">Toxin-antitoxin system</keyword>
<dbReference type="SUPFAM" id="SSF143011">
    <property type="entry name" value="RelE-like"/>
    <property type="match status" value="1"/>
</dbReference>
<evidence type="ECO:0000313" key="2">
    <source>
        <dbReference type="EMBL" id="MFL2029914.1"/>
    </source>
</evidence>
<sequence length="94" mass="10917">MTELSWTPTILRQIKVLKRKHYNLELLYVALDAISVNDQAKLRQLHDHGLQGNHQGDRELHIDGRDWLLIYRVDQGRTKILLLATGSHKKLLGK</sequence>